<comment type="subcellular location">
    <subcellularLocation>
        <location evidence="1">Periplasm</location>
    </subcellularLocation>
</comment>
<accession>A0ABU7TER0</accession>
<protein>
    <submittedName>
        <fullName evidence="5">Flagella basal body P-ring formation protein FlgA</fullName>
    </submittedName>
</protein>
<dbReference type="CDD" id="cd11614">
    <property type="entry name" value="SAF_CpaB_FlgA_like"/>
    <property type="match status" value="1"/>
</dbReference>
<keyword evidence="6" id="KW-1185">Reference proteome</keyword>
<evidence type="ECO:0000313" key="5">
    <source>
        <dbReference type="EMBL" id="MEE7459072.1"/>
    </source>
</evidence>
<proteinExistence type="predicted"/>
<name>A0ABU7TER0_9HYPH</name>
<evidence type="ECO:0000259" key="4">
    <source>
        <dbReference type="SMART" id="SM00858"/>
    </source>
</evidence>
<dbReference type="Proteomes" id="UP001349262">
    <property type="component" value="Unassembled WGS sequence"/>
</dbReference>
<keyword evidence="3" id="KW-0574">Periplasm</keyword>
<dbReference type="InterPro" id="IPR039246">
    <property type="entry name" value="Flagellar_FlgA"/>
</dbReference>
<sequence>MTHALRPIHRPAAPLAFTPLSRGMVGRTLFALLAFVAVTLFALPLMAASSPLRLRGDVTARGDTLNLGDLVEGASAELAARPLFRAPALGAVGTIQARRIVEAAAGLGLTGIETGGRVQVSVQRAARRVGPPEIEAALKRTLETGYGLDAKTLSVRLDGEAPVLLAPVDLDGQAVAVDVTYDPRTRRVAGLIVLGERQASLRVVGLALETREVAVLTRSIPRGERVSSADLSLERRPRDAVPADMQGAPSLIVGQVAQRPLSAGSVLRSGDVAPPDLVARGDSVAIVFETPGVSLTLRGVANESGRLGASVAVMNAASKKVLQAVVVGPGRVSVGPVAPARPVLQASAVPASSDLD</sequence>
<reference evidence="5 6" key="1">
    <citation type="journal article" date="2012" name="Genet. Mol. Biol.">
        <title>Analysis of 16S rRNA and mxaF genes revealing insights into Methylobacterium niche-specific plant association.</title>
        <authorList>
            <person name="Dourado M.N."/>
            <person name="Andreote F.D."/>
            <person name="Dini-Andreote F."/>
            <person name="Conti R."/>
            <person name="Araujo J.M."/>
            <person name="Araujo W.L."/>
        </authorList>
    </citation>
    <scope>NUCLEOTIDE SEQUENCE [LARGE SCALE GENOMIC DNA]</scope>
    <source>
        <strain evidence="5 6">SR1.6/4</strain>
    </source>
</reference>
<organism evidence="5 6">
    <name type="scientific">Methylobacterium radiotolerans</name>
    <dbReference type="NCBI Taxonomy" id="31998"/>
    <lineage>
        <taxon>Bacteria</taxon>
        <taxon>Pseudomonadati</taxon>
        <taxon>Pseudomonadota</taxon>
        <taxon>Alphaproteobacteria</taxon>
        <taxon>Hyphomicrobiales</taxon>
        <taxon>Methylobacteriaceae</taxon>
        <taxon>Methylobacterium</taxon>
    </lineage>
</organism>
<keyword evidence="5" id="KW-0282">Flagellum</keyword>
<evidence type="ECO:0000256" key="1">
    <source>
        <dbReference type="ARBA" id="ARBA00004418"/>
    </source>
</evidence>
<dbReference type="Pfam" id="PF13144">
    <property type="entry name" value="ChapFlgA"/>
    <property type="match status" value="1"/>
</dbReference>
<dbReference type="SMART" id="SM00858">
    <property type="entry name" value="SAF"/>
    <property type="match status" value="1"/>
</dbReference>
<evidence type="ECO:0000256" key="3">
    <source>
        <dbReference type="ARBA" id="ARBA00022764"/>
    </source>
</evidence>
<evidence type="ECO:0000313" key="6">
    <source>
        <dbReference type="Proteomes" id="UP001349262"/>
    </source>
</evidence>
<keyword evidence="2" id="KW-0732">Signal</keyword>
<dbReference type="InterPro" id="IPR013974">
    <property type="entry name" value="SAF"/>
</dbReference>
<dbReference type="PANTHER" id="PTHR36307">
    <property type="entry name" value="FLAGELLA BASAL BODY P-RING FORMATION PROTEIN FLGA"/>
    <property type="match status" value="1"/>
</dbReference>
<dbReference type="NCBIfam" id="TIGR03170">
    <property type="entry name" value="flgA_cterm"/>
    <property type="match status" value="1"/>
</dbReference>
<comment type="caution">
    <text evidence="5">The sequence shown here is derived from an EMBL/GenBank/DDBJ whole genome shotgun (WGS) entry which is preliminary data.</text>
</comment>
<evidence type="ECO:0000256" key="2">
    <source>
        <dbReference type="ARBA" id="ARBA00022729"/>
    </source>
</evidence>
<dbReference type="Gene3D" id="2.30.30.760">
    <property type="match status" value="1"/>
</dbReference>
<feature type="domain" description="SAF" evidence="4">
    <location>
        <begin position="211"/>
        <end position="273"/>
    </location>
</feature>
<dbReference type="PANTHER" id="PTHR36307:SF1">
    <property type="entry name" value="FLAGELLA BASAL BODY P-RING FORMATION PROTEIN FLGA"/>
    <property type="match status" value="1"/>
</dbReference>
<keyword evidence="5" id="KW-0969">Cilium</keyword>
<dbReference type="InterPro" id="IPR017585">
    <property type="entry name" value="SAF_FlgA"/>
</dbReference>
<dbReference type="Gene3D" id="3.90.1210.10">
    <property type="entry name" value="Antifreeze-like/N-acetylneuraminic acid synthase C-terminal domain"/>
    <property type="match status" value="1"/>
</dbReference>
<dbReference type="EMBL" id="MLBY01000005">
    <property type="protein sequence ID" value="MEE7459072.1"/>
    <property type="molecule type" value="Genomic_DNA"/>
</dbReference>
<keyword evidence="5" id="KW-0966">Cell projection</keyword>
<gene>
    <name evidence="5" type="primary">flgA</name>
    <name evidence="5" type="ORF">MRSR164_20475</name>
</gene>